<dbReference type="EMBL" id="AMFJ01036124">
    <property type="protein sequence ID" value="EKD25121.1"/>
    <property type="molecule type" value="Genomic_DNA"/>
</dbReference>
<comment type="caution">
    <text evidence="1">The sequence shown here is derived from an EMBL/GenBank/DDBJ whole genome shotgun (WGS) entry which is preliminary data.</text>
</comment>
<protein>
    <recommendedName>
        <fullName evidence="2">Ribbon-helix-helix protein CopG domain-containing protein</fullName>
    </recommendedName>
</protein>
<sequence length="78" mass="9082">MRDVLTISVPAEKLKMIKNIVKKRNFKSVSEYINFSIDQEQKMISEDQVLSSAKQAKKEYQTGKTHSWLSALHKIAWK</sequence>
<gene>
    <name evidence="1" type="ORF">ACD_80C00117G0003</name>
</gene>
<organism evidence="1">
    <name type="scientific">uncultured bacterium</name>
    <name type="common">gcode 4</name>
    <dbReference type="NCBI Taxonomy" id="1234023"/>
    <lineage>
        <taxon>Bacteria</taxon>
        <taxon>environmental samples</taxon>
    </lineage>
</organism>
<accession>K1XIX8</accession>
<proteinExistence type="predicted"/>
<dbReference type="AlphaFoldDB" id="K1XIX8"/>
<evidence type="ECO:0008006" key="2">
    <source>
        <dbReference type="Google" id="ProtNLM"/>
    </source>
</evidence>
<name>K1XIX8_9BACT</name>
<evidence type="ECO:0000313" key="1">
    <source>
        <dbReference type="EMBL" id="EKD25121.1"/>
    </source>
</evidence>
<reference evidence="1" key="1">
    <citation type="journal article" date="2012" name="Science">
        <title>Fermentation, hydrogen, and sulfur metabolism in multiple uncultivated bacterial phyla.</title>
        <authorList>
            <person name="Wrighton K.C."/>
            <person name="Thomas B.C."/>
            <person name="Sharon I."/>
            <person name="Miller C.S."/>
            <person name="Castelle C.J."/>
            <person name="VerBerkmoes N.C."/>
            <person name="Wilkins M.J."/>
            <person name="Hettich R.L."/>
            <person name="Lipton M.S."/>
            <person name="Williams K.H."/>
            <person name="Long P.E."/>
            <person name="Banfield J.F."/>
        </authorList>
    </citation>
    <scope>NUCLEOTIDE SEQUENCE [LARGE SCALE GENOMIC DNA]</scope>
</reference>